<dbReference type="UniPathway" id="UPA00148">
    <property type="reaction ID" value="UER00233"/>
</dbReference>
<evidence type="ECO:0000256" key="3">
    <source>
        <dbReference type="ARBA" id="ARBA00012454"/>
    </source>
</evidence>
<keyword evidence="6 14" id="KW-0808">Transferase</keyword>
<evidence type="ECO:0000313" key="17">
    <source>
        <dbReference type="EMBL" id="SFA97791.1"/>
    </source>
</evidence>
<evidence type="ECO:0000256" key="9">
    <source>
        <dbReference type="ARBA" id="ARBA00031529"/>
    </source>
</evidence>
<protein>
    <recommendedName>
        <fullName evidence="4 14">Corrinoid adenosyltransferase</fullName>
        <ecNumber evidence="3 14">2.5.1.17</ecNumber>
    </recommendedName>
    <alternativeName>
        <fullName evidence="9 14">Cob(II)alamin adenosyltransferase</fullName>
    </alternativeName>
    <alternativeName>
        <fullName evidence="11 14">Cob(II)yrinic acid a,c-diamide adenosyltransferase</fullName>
    </alternativeName>
    <alternativeName>
        <fullName evidence="10 14">Cobinamide/cobalamin adenosyltransferase</fullName>
    </alternativeName>
</protein>
<evidence type="ECO:0000256" key="8">
    <source>
        <dbReference type="ARBA" id="ARBA00022840"/>
    </source>
</evidence>
<evidence type="ECO:0000259" key="16">
    <source>
        <dbReference type="Pfam" id="PF01923"/>
    </source>
</evidence>
<dbReference type="SUPFAM" id="SSF89028">
    <property type="entry name" value="Cobalamin adenosyltransferase-like"/>
    <property type="match status" value="1"/>
</dbReference>
<evidence type="ECO:0000256" key="11">
    <source>
        <dbReference type="ARBA" id="ARBA00033354"/>
    </source>
</evidence>
<gene>
    <name evidence="17" type="ORF">SAMN05216266_10342</name>
</gene>
<dbReference type="PANTHER" id="PTHR12213:SF0">
    <property type="entry name" value="CORRINOID ADENOSYLTRANSFERASE MMAB"/>
    <property type="match status" value="1"/>
</dbReference>
<comment type="catalytic activity">
    <reaction evidence="12 14">
        <text>2 cob(II)yrinate a,c diamide + reduced [electron-transfer flavoprotein] + 2 ATP = 2 adenosylcob(III)yrinate a,c-diamide + 2 triphosphate + oxidized [electron-transfer flavoprotein] + 3 H(+)</text>
        <dbReference type="Rhea" id="RHEA:11528"/>
        <dbReference type="Rhea" id="RHEA-COMP:10685"/>
        <dbReference type="Rhea" id="RHEA-COMP:10686"/>
        <dbReference type="ChEBI" id="CHEBI:15378"/>
        <dbReference type="ChEBI" id="CHEBI:18036"/>
        <dbReference type="ChEBI" id="CHEBI:30616"/>
        <dbReference type="ChEBI" id="CHEBI:57692"/>
        <dbReference type="ChEBI" id="CHEBI:58307"/>
        <dbReference type="ChEBI" id="CHEBI:58503"/>
        <dbReference type="ChEBI" id="CHEBI:58537"/>
        <dbReference type="EC" id="2.5.1.17"/>
    </reaction>
</comment>
<dbReference type="Proteomes" id="UP000243799">
    <property type="component" value="Unassembled WGS sequence"/>
</dbReference>
<evidence type="ECO:0000256" key="4">
    <source>
        <dbReference type="ARBA" id="ARBA00020963"/>
    </source>
</evidence>
<dbReference type="PANTHER" id="PTHR12213">
    <property type="entry name" value="CORRINOID ADENOSYLTRANSFERASE"/>
    <property type="match status" value="1"/>
</dbReference>
<accession>A0A1I0XA14</accession>
<comment type="similarity">
    <text evidence="2 14">Belongs to the Cob(I)alamin adenosyltransferase family.</text>
</comment>
<evidence type="ECO:0000256" key="14">
    <source>
        <dbReference type="RuleBase" id="RU366026"/>
    </source>
</evidence>
<comment type="catalytic activity">
    <reaction evidence="13 14">
        <text>2 cob(II)alamin + reduced [electron-transfer flavoprotein] + 2 ATP = 2 adenosylcob(III)alamin + 2 triphosphate + oxidized [electron-transfer flavoprotein] + 3 H(+)</text>
        <dbReference type="Rhea" id="RHEA:28671"/>
        <dbReference type="Rhea" id="RHEA-COMP:10685"/>
        <dbReference type="Rhea" id="RHEA-COMP:10686"/>
        <dbReference type="ChEBI" id="CHEBI:15378"/>
        <dbReference type="ChEBI" id="CHEBI:16304"/>
        <dbReference type="ChEBI" id="CHEBI:18036"/>
        <dbReference type="ChEBI" id="CHEBI:18408"/>
        <dbReference type="ChEBI" id="CHEBI:30616"/>
        <dbReference type="ChEBI" id="CHEBI:57692"/>
        <dbReference type="ChEBI" id="CHEBI:58307"/>
        <dbReference type="EC" id="2.5.1.17"/>
    </reaction>
</comment>
<dbReference type="NCBIfam" id="TIGR00636">
    <property type="entry name" value="PduO_Nterm"/>
    <property type="match status" value="1"/>
</dbReference>
<feature type="region of interest" description="Disordered" evidence="15">
    <location>
        <begin position="1"/>
        <end position="30"/>
    </location>
</feature>
<evidence type="ECO:0000256" key="15">
    <source>
        <dbReference type="SAM" id="MobiDB-lite"/>
    </source>
</evidence>
<keyword evidence="7 14" id="KW-0547">Nucleotide-binding</keyword>
<feature type="compositionally biased region" description="Basic and acidic residues" evidence="15">
    <location>
        <begin position="1"/>
        <end position="20"/>
    </location>
</feature>
<organism evidence="17 18">
    <name type="scientific">Amycolatopsis marina</name>
    <dbReference type="NCBI Taxonomy" id="490629"/>
    <lineage>
        <taxon>Bacteria</taxon>
        <taxon>Bacillati</taxon>
        <taxon>Actinomycetota</taxon>
        <taxon>Actinomycetes</taxon>
        <taxon>Pseudonocardiales</taxon>
        <taxon>Pseudonocardiaceae</taxon>
        <taxon>Amycolatopsis</taxon>
    </lineage>
</organism>
<evidence type="ECO:0000313" key="18">
    <source>
        <dbReference type="Proteomes" id="UP000243799"/>
    </source>
</evidence>
<dbReference type="RefSeq" id="WP_091671084.1">
    <property type="nucleotide sequence ID" value="NZ_FOKG01000003.1"/>
</dbReference>
<dbReference type="GO" id="GO:0009236">
    <property type="term" value="P:cobalamin biosynthetic process"/>
    <property type="evidence" value="ECO:0007669"/>
    <property type="project" value="UniProtKB-UniRule"/>
</dbReference>
<dbReference type="InterPro" id="IPR029499">
    <property type="entry name" value="PduO-typ"/>
</dbReference>
<proteinExistence type="inferred from homology"/>
<reference evidence="18" key="1">
    <citation type="submission" date="2016-10" db="EMBL/GenBank/DDBJ databases">
        <authorList>
            <person name="Varghese N."/>
            <person name="Submissions S."/>
        </authorList>
    </citation>
    <scope>NUCLEOTIDE SEQUENCE [LARGE SCALE GENOMIC DNA]</scope>
    <source>
        <strain evidence="18">CGMCC 4.3568</strain>
    </source>
</reference>
<keyword evidence="8 14" id="KW-0067">ATP-binding</keyword>
<evidence type="ECO:0000256" key="13">
    <source>
        <dbReference type="ARBA" id="ARBA00048692"/>
    </source>
</evidence>
<name>A0A1I0XA14_9PSEU</name>
<evidence type="ECO:0000256" key="1">
    <source>
        <dbReference type="ARBA" id="ARBA00005121"/>
    </source>
</evidence>
<evidence type="ECO:0000256" key="7">
    <source>
        <dbReference type="ARBA" id="ARBA00022741"/>
    </source>
</evidence>
<dbReference type="STRING" id="490629.SAMN05216266_10342"/>
<dbReference type="AlphaFoldDB" id="A0A1I0XA14"/>
<dbReference type="Gene3D" id="1.20.1200.10">
    <property type="entry name" value="Cobalamin adenosyltransferase-like"/>
    <property type="match status" value="1"/>
</dbReference>
<dbReference type="EMBL" id="FOKG01000003">
    <property type="protein sequence ID" value="SFA97791.1"/>
    <property type="molecule type" value="Genomic_DNA"/>
</dbReference>
<dbReference type="GO" id="GO:0005524">
    <property type="term" value="F:ATP binding"/>
    <property type="evidence" value="ECO:0007669"/>
    <property type="project" value="UniProtKB-UniRule"/>
</dbReference>
<evidence type="ECO:0000256" key="5">
    <source>
        <dbReference type="ARBA" id="ARBA00022573"/>
    </source>
</evidence>
<evidence type="ECO:0000256" key="10">
    <source>
        <dbReference type="ARBA" id="ARBA00033334"/>
    </source>
</evidence>
<evidence type="ECO:0000256" key="12">
    <source>
        <dbReference type="ARBA" id="ARBA00048555"/>
    </source>
</evidence>
<keyword evidence="5 14" id="KW-0169">Cobalamin biosynthesis</keyword>
<dbReference type="Pfam" id="PF01923">
    <property type="entry name" value="Cob_adeno_trans"/>
    <property type="match status" value="1"/>
</dbReference>
<feature type="domain" description="Cobalamin adenosyltransferase-like" evidence="16">
    <location>
        <begin position="15"/>
        <end position="179"/>
    </location>
</feature>
<dbReference type="InterPro" id="IPR016030">
    <property type="entry name" value="CblAdoTrfase-like"/>
</dbReference>
<dbReference type="OrthoDB" id="9778896at2"/>
<sequence length="210" mass="22965">MAVHEQADETETPRYTRTGDEGFTTLGDRSRVEKTDPRIAAYAACEEANTAIGVALAGGAFPKNVATVLARLQNDLIEVEGDLGTPTKRRGDRQTRIDDDYIRRVEEACRHFSSELPELSSFVVPGGTLGGAMLYRAYTDVRRAERATWAAVEQCGDVNTLVGRYLNRLGELMFVLARAANSEHGDTMWEPGLTARVGLLPTEDDATAQT</sequence>
<comment type="pathway">
    <text evidence="1 14">Cofactor biosynthesis; adenosylcobalamin biosynthesis; adenosylcobalamin from cob(II)yrinate a,c-diamide: step 2/7.</text>
</comment>
<dbReference type="EC" id="2.5.1.17" evidence="3 14"/>
<evidence type="ECO:0000256" key="2">
    <source>
        <dbReference type="ARBA" id="ARBA00007487"/>
    </source>
</evidence>
<keyword evidence="18" id="KW-1185">Reference proteome</keyword>
<evidence type="ECO:0000256" key="6">
    <source>
        <dbReference type="ARBA" id="ARBA00022679"/>
    </source>
</evidence>
<dbReference type="GO" id="GO:0008817">
    <property type="term" value="F:corrinoid adenosyltransferase activity"/>
    <property type="evidence" value="ECO:0007669"/>
    <property type="project" value="UniProtKB-UniRule"/>
</dbReference>
<dbReference type="InterPro" id="IPR036451">
    <property type="entry name" value="CblAdoTrfase-like_sf"/>
</dbReference>